<evidence type="ECO:0000313" key="2">
    <source>
        <dbReference type="Proteomes" id="UP000002640"/>
    </source>
</evidence>
<protein>
    <submittedName>
        <fullName evidence="1">Uncharacterized protein</fullName>
    </submittedName>
</protein>
<evidence type="ECO:0000313" key="1">
    <source>
        <dbReference type="EMBL" id="EGZ06563.1"/>
    </source>
</evidence>
<dbReference type="RefSeq" id="XP_009538460.1">
    <property type="nucleotide sequence ID" value="XM_009540165.1"/>
</dbReference>
<dbReference type="AlphaFoldDB" id="G5AEG1"/>
<dbReference type="KEGG" id="psoj:PHYSODRAFT_251912"/>
<organism evidence="1 2">
    <name type="scientific">Phytophthora sojae (strain P6497)</name>
    <name type="common">Soybean stem and root rot agent</name>
    <name type="synonym">Phytophthora megasperma f. sp. glycines</name>
    <dbReference type="NCBI Taxonomy" id="1094619"/>
    <lineage>
        <taxon>Eukaryota</taxon>
        <taxon>Sar</taxon>
        <taxon>Stramenopiles</taxon>
        <taxon>Oomycota</taxon>
        <taxon>Peronosporomycetes</taxon>
        <taxon>Peronosporales</taxon>
        <taxon>Peronosporaceae</taxon>
        <taxon>Phytophthora</taxon>
    </lineage>
</organism>
<name>G5AEG1_PHYSP</name>
<sequence length="159" mass="17437">MTHINNKFGANLLRAPLTHLKVAIARRSYPVPSGILALECPRLPTLLAEHASGDAEPRRQHDGTFVRIPFFLLLKTCCAQRHDLGMAIEHCSSVGIFISDQSSDRTKSYKTRVEGSDMCALINASPYATSNATAPTVVETYDENANGPYLRFLGFESPS</sequence>
<keyword evidence="2" id="KW-1185">Reference proteome</keyword>
<gene>
    <name evidence="1" type="ORF">PHYSODRAFT_251912</name>
</gene>
<dbReference type="InParanoid" id="G5AEG1"/>
<accession>G5AEG1</accession>
<dbReference type="Proteomes" id="UP000002640">
    <property type="component" value="Unassembled WGS sequence"/>
</dbReference>
<dbReference type="GeneID" id="20638213"/>
<proteinExistence type="predicted"/>
<reference evidence="1 2" key="1">
    <citation type="journal article" date="2006" name="Science">
        <title>Phytophthora genome sequences uncover evolutionary origins and mechanisms of pathogenesis.</title>
        <authorList>
            <person name="Tyler B.M."/>
            <person name="Tripathy S."/>
            <person name="Zhang X."/>
            <person name="Dehal P."/>
            <person name="Jiang R.H."/>
            <person name="Aerts A."/>
            <person name="Arredondo F.D."/>
            <person name="Baxter L."/>
            <person name="Bensasson D."/>
            <person name="Beynon J.L."/>
            <person name="Chapman J."/>
            <person name="Damasceno C.M."/>
            <person name="Dorrance A.E."/>
            <person name="Dou D."/>
            <person name="Dickerman A.W."/>
            <person name="Dubchak I.L."/>
            <person name="Garbelotto M."/>
            <person name="Gijzen M."/>
            <person name="Gordon S.G."/>
            <person name="Govers F."/>
            <person name="Grunwald N.J."/>
            <person name="Huang W."/>
            <person name="Ivors K.L."/>
            <person name="Jones R.W."/>
            <person name="Kamoun S."/>
            <person name="Krampis K."/>
            <person name="Lamour K.H."/>
            <person name="Lee M.K."/>
            <person name="McDonald W.H."/>
            <person name="Medina M."/>
            <person name="Meijer H.J."/>
            <person name="Nordberg E.K."/>
            <person name="Maclean D.J."/>
            <person name="Ospina-Giraldo M.D."/>
            <person name="Morris P.F."/>
            <person name="Phuntumart V."/>
            <person name="Putnam N.H."/>
            <person name="Rash S."/>
            <person name="Rose J.K."/>
            <person name="Sakihama Y."/>
            <person name="Salamov A.A."/>
            <person name="Savidor A."/>
            <person name="Scheuring C.F."/>
            <person name="Smith B.M."/>
            <person name="Sobral B.W."/>
            <person name="Terry A."/>
            <person name="Torto-Alalibo T.A."/>
            <person name="Win J."/>
            <person name="Xu Z."/>
            <person name="Zhang H."/>
            <person name="Grigoriev I.V."/>
            <person name="Rokhsar D.S."/>
            <person name="Boore J.L."/>
        </authorList>
    </citation>
    <scope>NUCLEOTIDE SEQUENCE [LARGE SCALE GENOMIC DNA]</scope>
    <source>
        <strain evidence="1 2">P6497</strain>
    </source>
</reference>
<dbReference type="EMBL" id="JH159164">
    <property type="protein sequence ID" value="EGZ06563.1"/>
    <property type="molecule type" value="Genomic_DNA"/>
</dbReference>